<proteinExistence type="predicted"/>
<dbReference type="Proteomes" id="UP001216579">
    <property type="component" value="Unassembled WGS sequence"/>
</dbReference>
<evidence type="ECO:0000313" key="1">
    <source>
        <dbReference type="EMBL" id="MDF3291219.1"/>
    </source>
</evidence>
<dbReference type="EMBL" id="JARJBC010000011">
    <property type="protein sequence ID" value="MDF3291219.1"/>
    <property type="molecule type" value="Genomic_DNA"/>
</dbReference>
<protein>
    <submittedName>
        <fullName evidence="1">Uncharacterized protein</fullName>
    </submittedName>
</protein>
<gene>
    <name evidence="1" type="ORF">P3G67_18650</name>
</gene>
<sequence>MTAHTHVTELPYAPSCPECTRFKAGEEKARYDRDPSKEVDYRVLARRHLRNVHGVAVAG</sequence>
<dbReference type="RefSeq" id="WP_276094458.1">
    <property type="nucleotide sequence ID" value="NZ_JARJBC010000011.1"/>
</dbReference>
<comment type="caution">
    <text evidence="1">The sequence shown here is derived from an EMBL/GenBank/DDBJ whole genome shotgun (WGS) entry which is preliminary data.</text>
</comment>
<name>A0ABT5ZNS0_9ACTN</name>
<accession>A0ABT5ZNS0</accession>
<evidence type="ECO:0000313" key="2">
    <source>
        <dbReference type="Proteomes" id="UP001216579"/>
    </source>
</evidence>
<keyword evidence="2" id="KW-1185">Reference proteome</keyword>
<reference evidence="1 2" key="1">
    <citation type="submission" date="2023-03" db="EMBL/GenBank/DDBJ databases">
        <title>Draft genome sequence of Streptomyces sp. RB6PN23 isolated from peat swamp forest in Thailand.</title>
        <authorList>
            <person name="Klaysubun C."/>
            <person name="Duangmal K."/>
        </authorList>
    </citation>
    <scope>NUCLEOTIDE SEQUENCE [LARGE SCALE GENOMIC DNA]</scope>
    <source>
        <strain evidence="1 2">RB6PN23</strain>
    </source>
</reference>
<organism evidence="1 2">
    <name type="scientific">Streptomyces silvisoli</name>
    <dbReference type="NCBI Taxonomy" id="3034235"/>
    <lineage>
        <taxon>Bacteria</taxon>
        <taxon>Bacillati</taxon>
        <taxon>Actinomycetota</taxon>
        <taxon>Actinomycetes</taxon>
        <taxon>Kitasatosporales</taxon>
        <taxon>Streptomycetaceae</taxon>
        <taxon>Streptomyces</taxon>
    </lineage>
</organism>